<reference evidence="2 3" key="1">
    <citation type="journal article" date="2012" name="J. Bacteriol.">
        <title>Genome Sequence of Blastococcus saxobsidens DD2, a Stone-Inhabiting Bacterium.</title>
        <authorList>
            <person name="Chouaia B."/>
            <person name="Crotti E."/>
            <person name="Brusetti L."/>
            <person name="Daffonchio D."/>
            <person name="Essoussi I."/>
            <person name="Nouioui I."/>
            <person name="Sbissi I."/>
            <person name="Ghodhbane-Gtari F."/>
            <person name="Gtari M."/>
            <person name="Vacherie B."/>
            <person name="Barbe V."/>
            <person name="Medigue C."/>
            <person name="Gury J."/>
            <person name="Pujic P."/>
            <person name="Normand P."/>
        </authorList>
    </citation>
    <scope>NUCLEOTIDE SEQUENCE [LARGE SCALE GENOMIC DNA]</scope>
    <source>
        <strain evidence="2 3">DD2</strain>
    </source>
</reference>
<proteinExistence type="predicted"/>
<keyword evidence="2" id="KW-0648">Protein biosynthesis</keyword>
<keyword evidence="3" id="KW-1185">Reference proteome</keyword>
<protein>
    <submittedName>
        <fullName evidence="2">Translation initiation factor IF-2</fullName>
    </submittedName>
</protein>
<feature type="compositionally biased region" description="Basic and acidic residues" evidence="1">
    <location>
        <begin position="30"/>
        <end position="40"/>
    </location>
</feature>
<keyword evidence="2" id="KW-0396">Initiation factor</keyword>
<dbReference type="GO" id="GO:0003743">
    <property type="term" value="F:translation initiation factor activity"/>
    <property type="evidence" value="ECO:0007669"/>
    <property type="project" value="UniProtKB-KW"/>
</dbReference>
<reference evidence="3" key="2">
    <citation type="submission" date="2012-02" db="EMBL/GenBank/DDBJ databases">
        <title>Complete genome sequence of Blastococcus saxobsidens strain DD2.</title>
        <authorList>
            <person name="Genoscope."/>
        </authorList>
    </citation>
    <scope>NUCLEOTIDE SEQUENCE [LARGE SCALE GENOMIC DNA]</scope>
    <source>
        <strain evidence="3">DD2</strain>
    </source>
</reference>
<organism evidence="2 3">
    <name type="scientific">Blastococcus saxobsidens (strain DD2)</name>
    <dbReference type="NCBI Taxonomy" id="1146883"/>
    <lineage>
        <taxon>Bacteria</taxon>
        <taxon>Bacillati</taxon>
        <taxon>Actinomycetota</taxon>
        <taxon>Actinomycetes</taxon>
        <taxon>Geodermatophilales</taxon>
        <taxon>Geodermatophilaceae</taxon>
        <taxon>Blastococcus</taxon>
    </lineage>
</organism>
<feature type="compositionally biased region" description="Low complexity" evidence="1">
    <location>
        <begin position="17"/>
        <end position="28"/>
    </location>
</feature>
<feature type="compositionally biased region" description="Basic and acidic residues" evidence="1">
    <location>
        <begin position="49"/>
        <end position="60"/>
    </location>
</feature>
<dbReference type="Proteomes" id="UP000007517">
    <property type="component" value="Chromosome"/>
</dbReference>
<name>H6RQR3_BLASD</name>
<evidence type="ECO:0000313" key="3">
    <source>
        <dbReference type="Proteomes" id="UP000007517"/>
    </source>
</evidence>
<dbReference type="EMBL" id="FO117623">
    <property type="protein sequence ID" value="CCG01590.1"/>
    <property type="molecule type" value="Genomic_DNA"/>
</dbReference>
<dbReference type="KEGG" id="bsd:BLASA_0634"/>
<gene>
    <name evidence="2" type="ordered locus">BLASA_0634</name>
</gene>
<dbReference type="STRING" id="1146883.BLASA_0634"/>
<accession>H6RQR3</accession>
<dbReference type="HOGENOM" id="CLU_1529706_0_0_11"/>
<dbReference type="AlphaFoldDB" id="H6RQR3"/>
<evidence type="ECO:0000256" key="1">
    <source>
        <dbReference type="SAM" id="MobiDB-lite"/>
    </source>
</evidence>
<feature type="region of interest" description="Disordered" evidence="1">
    <location>
        <begin position="1"/>
        <end position="99"/>
    </location>
</feature>
<sequence length="175" mass="18770">MGGPGENDVHHGRPVRRPGALPAARAAGQHGDRLGADRGHRSQAGRARLQLDRDPPDRTAARCRPGARGAASSRLRGILRAPTRHDTIRPARVASTVSGPGATCPRVPFGYAFTDYRPDFGRGPGAVLCISPRGGRHPVRTSAADRPHLRVRPIVARGNRAFPQTRMTWRPGTPS</sequence>
<evidence type="ECO:0000313" key="2">
    <source>
        <dbReference type="EMBL" id="CCG01590.1"/>
    </source>
</evidence>
<feature type="compositionally biased region" description="Low complexity" evidence="1">
    <location>
        <begin position="62"/>
        <end position="76"/>
    </location>
</feature>